<gene>
    <name evidence="2" type="ORF">EJN90_10645</name>
</gene>
<evidence type="ECO:0000259" key="1">
    <source>
        <dbReference type="PROSITE" id="PS51186"/>
    </source>
</evidence>
<evidence type="ECO:0000313" key="2">
    <source>
        <dbReference type="EMBL" id="AZP05057.1"/>
    </source>
</evidence>
<dbReference type="RefSeq" id="WP_126111071.1">
    <property type="nucleotide sequence ID" value="NZ_CP034465.1"/>
</dbReference>
<dbReference type="Proteomes" id="UP000273326">
    <property type="component" value="Chromosome"/>
</dbReference>
<dbReference type="GO" id="GO:0004343">
    <property type="term" value="F:glucosamine 6-phosphate N-acetyltransferase activity"/>
    <property type="evidence" value="ECO:0007669"/>
    <property type="project" value="TreeGrafter"/>
</dbReference>
<dbReference type="KEGG" id="jeh:EJN90_10645"/>
<dbReference type="InterPro" id="IPR016181">
    <property type="entry name" value="Acyl_CoA_acyltransferase"/>
</dbReference>
<dbReference type="InterPro" id="IPR000182">
    <property type="entry name" value="GNAT_dom"/>
</dbReference>
<organism evidence="2 3">
    <name type="scientific">Jeotgalibaca ciconiae</name>
    <dbReference type="NCBI Taxonomy" id="2496265"/>
    <lineage>
        <taxon>Bacteria</taxon>
        <taxon>Bacillati</taxon>
        <taxon>Bacillota</taxon>
        <taxon>Bacilli</taxon>
        <taxon>Lactobacillales</taxon>
        <taxon>Carnobacteriaceae</taxon>
        <taxon>Jeotgalibaca</taxon>
    </lineage>
</organism>
<keyword evidence="2" id="KW-0808">Transferase</keyword>
<dbReference type="EMBL" id="CP034465">
    <property type="protein sequence ID" value="AZP05057.1"/>
    <property type="molecule type" value="Genomic_DNA"/>
</dbReference>
<proteinExistence type="predicted"/>
<dbReference type="PANTHER" id="PTHR13355">
    <property type="entry name" value="GLUCOSAMINE 6-PHOSPHATE N-ACETYLTRANSFERASE"/>
    <property type="match status" value="1"/>
</dbReference>
<protein>
    <submittedName>
        <fullName evidence="2">GNAT family N-acetyltransferase</fullName>
    </submittedName>
</protein>
<dbReference type="OrthoDB" id="9796171at2"/>
<dbReference type="CDD" id="cd04301">
    <property type="entry name" value="NAT_SF"/>
    <property type="match status" value="1"/>
</dbReference>
<feature type="domain" description="N-acetyltransferase" evidence="1">
    <location>
        <begin position="8"/>
        <end position="145"/>
    </location>
</feature>
<dbReference type="Gene3D" id="3.40.630.30">
    <property type="match status" value="1"/>
</dbReference>
<name>A0A3Q9BMW4_9LACT</name>
<reference evidence="3" key="1">
    <citation type="submission" date="2018-12" db="EMBL/GenBank/DDBJ databases">
        <title>Complete genome sequencing of Jeotgalibaca sp. H21T32.</title>
        <authorList>
            <person name="Bae J.-W."/>
            <person name="Lee S.-Y."/>
        </authorList>
    </citation>
    <scope>NUCLEOTIDE SEQUENCE [LARGE SCALE GENOMIC DNA]</scope>
    <source>
        <strain evidence="3">H21T32</strain>
    </source>
</reference>
<keyword evidence="3" id="KW-1185">Reference proteome</keyword>
<dbReference type="PROSITE" id="PS51186">
    <property type="entry name" value="GNAT"/>
    <property type="match status" value="1"/>
</dbReference>
<dbReference type="InterPro" id="IPR039143">
    <property type="entry name" value="GNPNAT1-like"/>
</dbReference>
<accession>A0A3Q9BMW4</accession>
<sequence>MLLFKNTMTISSPIYEDSLQIRRIVFIEEQNVSPDIEIDDKEERCIHVVGYKKEKAVVTARLLPLETNQYKVQRVAVLKKERGKHYGKYLMLELERIAREKDATSIVLGAQNHALPFYDRLGYTINSEEYSEAGILHHDMIKILD</sequence>
<evidence type="ECO:0000313" key="3">
    <source>
        <dbReference type="Proteomes" id="UP000273326"/>
    </source>
</evidence>
<dbReference type="SUPFAM" id="SSF55729">
    <property type="entry name" value="Acyl-CoA N-acyltransferases (Nat)"/>
    <property type="match status" value="1"/>
</dbReference>
<dbReference type="AlphaFoldDB" id="A0A3Q9BMW4"/>
<dbReference type="PANTHER" id="PTHR13355:SF11">
    <property type="entry name" value="GLUCOSAMINE 6-PHOSPHATE N-ACETYLTRANSFERASE"/>
    <property type="match status" value="1"/>
</dbReference>
<dbReference type="Pfam" id="PF13673">
    <property type="entry name" value="Acetyltransf_10"/>
    <property type="match status" value="1"/>
</dbReference>